<geneLocation type="plasmid" evidence="3">
    <name>lp32-b</name>
</geneLocation>
<sequence>MQYNKFVLTNLFLSLFLSCTLNLGDDEKKIKAQYEEQERQLQQELYMTKEEALQHAELRRTQKPIRLHKFLLVTGDLRDNAKRAQDEAYGIIGKLEDLEKGITNKDNGSIKNDLEKYILN</sequence>
<feature type="coiled-coil region" evidence="1">
    <location>
        <begin position="24"/>
        <end position="51"/>
    </location>
</feature>
<proteinExistence type="predicted"/>
<protein>
    <submittedName>
        <fullName evidence="2">Uncharacterized protein</fullName>
    </submittedName>
</protein>
<accession>A0A386PNX8</accession>
<dbReference type="AlphaFoldDB" id="A0A386PNX8"/>
<keyword evidence="2" id="KW-0614">Plasmid</keyword>
<evidence type="ECO:0000313" key="3">
    <source>
        <dbReference type="Proteomes" id="UP000275571"/>
    </source>
</evidence>
<keyword evidence="3" id="KW-1185">Reference proteome</keyword>
<gene>
    <name evidence="2" type="ORF">DB313_05410</name>
</gene>
<evidence type="ECO:0000256" key="1">
    <source>
        <dbReference type="SAM" id="Coils"/>
    </source>
</evidence>
<name>A0A386PNX8_9SPIR</name>
<dbReference type="KEGG" id="btur:DB313_05410"/>
<dbReference type="PROSITE" id="PS51257">
    <property type="entry name" value="PROKAR_LIPOPROTEIN"/>
    <property type="match status" value="1"/>
</dbReference>
<dbReference type="EMBL" id="CP028887">
    <property type="protein sequence ID" value="AYE36938.1"/>
    <property type="molecule type" value="Genomic_DNA"/>
</dbReference>
<reference evidence="2 3" key="1">
    <citation type="journal article" date="2018" name="Infect. Genet. Evol.">
        <title>Genome-wide analysis of Borrelia turcica and 'Candidatus Borrelia tachyglossi' shows relapsing fever-like genomes with unique genomic links to Lyme disease Borrelia.</title>
        <authorList>
            <person name="Gofton A.W."/>
            <person name="Margos G."/>
            <person name="Fingerle V."/>
            <person name="Hepner S."/>
            <person name="Loh S.M."/>
            <person name="Ryan U."/>
            <person name="Irwin P."/>
            <person name="Oskam C.L."/>
        </authorList>
    </citation>
    <scope>NUCLEOTIDE SEQUENCE [LARGE SCALE GENOMIC DNA]</scope>
    <source>
        <strain evidence="2 3">IST7</strain>
        <plasmid evidence="2">lp32-B</plasmid>
    </source>
</reference>
<organism evidence="2 3">
    <name type="scientific">Borrelia turcica IST7</name>
    <dbReference type="NCBI Taxonomy" id="1104446"/>
    <lineage>
        <taxon>Bacteria</taxon>
        <taxon>Pseudomonadati</taxon>
        <taxon>Spirochaetota</taxon>
        <taxon>Spirochaetia</taxon>
        <taxon>Spirochaetales</taxon>
        <taxon>Borreliaceae</taxon>
        <taxon>Borrelia</taxon>
    </lineage>
</organism>
<dbReference type="Proteomes" id="UP000275571">
    <property type="component" value="Plasmid lp32-B"/>
</dbReference>
<evidence type="ECO:0000313" key="2">
    <source>
        <dbReference type="EMBL" id="AYE36938.1"/>
    </source>
</evidence>
<keyword evidence="1" id="KW-0175">Coiled coil</keyword>
<dbReference type="RefSeq" id="WP_120104858.1">
    <property type="nucleotide sequence ID" value="NZ_CP028887.1"/>
</dbReference>